<dbReference type="Pfam" id="PF19870">
    <property type="entry name" value="DUF6343"/>
    <property type="match status" value="1"/>
</dbReference>
<organism evidence="2 3">
    <name type="scientific">Kribbella speibonae</name>
    <dbReference type="NCBI Taxonomy" id="1572660"/>
    <lineage>
        <taxon>Bacteria</taxon>
        <taxon>Bacillati</taxon>
        <taxon>Actinomycetota</taxon>
        <taxon>Actinomycetes</taxon>
        <taxon>Propionibacteriales</taxon>
        <taxon>Kribbellaceae</taxon>
        <taxon>Kribbella</taxon>
    </lineage>
</organism>
<dbReference type="RefSeq" id="WP_131496330.1">
    <property type="nucleotide sequence ID" value="NZ_SJKC01000001.1"/>
</dbReference>
<accession>A0A4R0JAQ2</accession>
<proteinExistence type="predicted"/>
<dbReference type="InterPro" id="IPR045924">
    <property type="entry name" value="DUF6343"/>
</dbReference>
<gene>
    <name evidence="2" type="ORF">E0H92_12775</name>
</gene>
<evidence type="ECO:0000313" key="2">
    <source>
        <dbReference type="EMBL" id="TCC42444.1"/>
    </source>
</evidence>
<comment type="caution">
    <text evidence="2">The sequence shown here is derived from an EMBL/GenBank/DDBJ whole genome shotgun (WGS) entry which is preliminary data.</text>
</comment>
<keyword evidence="1" id="KW-1133">Transmembrane helix</keyword>
<evidence type="ECO:0000256" key="1">
    <source>
        <dbReference type="SAM" id="Phobius"/>
    </source>
</evidence>
<name>A0A4R0JAQ2_9ACTN</name>
<reference evidence="2 3" key="1">
    <citation type="submission" date="2019-02" db="EMBL/GenBank/DDBJ databases">
        <title>Kribbella capetownensis sp. nov. and Kribbella speibonae sp. nov., isolated from soil.</title>
        <authorList>
            <person name="Curtis S.M."/>
            <person name="Norton I."/>
            <person name="Everest G.J."/>
            <person name="Meyers P.R."/>
        </authorList>
    </citation>
    <scope>NUCLEOTIDE SEQUENCE [LARGE SCALE GENOMIC DNA]</scope>
    <source>
        <strain evidence="2 3">YM55</strain>
    </source>
</reference>
<evidence type="ECO:0000313" key="3">
    <source>
        <dbReference type="Proteomes" id="UP000294225"/>
    </source>
</evidence>
<sequence>MGYEPPPPRSALTLRIVLASFGLVLWIAAAVLAAVLELPVGWVIAFAVLGVVALVDLVIVARRKRSESG</sequence>
<protein>
    <submittedName>
        <fullName evidence="2">Uncharacterized protein</fullName>
    </submittedName>
</protein>
<dbReference type="EMBL" id="SJKC01000001">
    <property type="protein sequence ID" value="TCC42444.1"/>
    <property type="molecule type" value="Genomic_DNA"/>
</dbReference>
<feature type="transmembrane region" description="Helical" evidence="1">
    <location>
        <begin position="12"/>
        <end position="36"/>
    </location>
</feature>
<dbReference type="Proteomes" id="UP000294225">
    <property type="component" value="Unassembled WGS sequence"/>
</dbReference>
<keyword evidence="1" id="KW-0812">Transmembrane</keyword>
<feature type="transmembrane region" description="Helical" evidence="1">
    <location>
        <begin position="42"/>
        <end position="61"/>
    </location>
</feature>
<dbReference type="AlphaFoldDB" id="A0A4R0JAQ2"/>
<keyword evidence="1" id="KW-0472">Membrane</keyword>